<dbReference type="InterPro" id="IPR043129">
    <property type="entry name" value="ATPase_NBD"/>
</dbReference>
<reference evidence="8" key="1">
    <citation type="submission" date="2022-08" db="EMBL/GenBank/DDBJ databases">
        <title>Novel sulfate-reducing endosymbionts in the free-living metamonad Anaeramoeba.</title>
        <authorList>
            <person name="Jerlstrom-Hultqvist J."/>
            <person name="Cepicka I."/>
            <person name="Gallot-Lavallee L."/>
            <person name="Salas-Leiva D."/>
            <person name="Curtis B.A."/>
            <person name="Zahonova K."/>
            <person name="Pipaliya S."/>
            <person name="Dacks J."/>
            <person name="Roger A.J."/>
        </authorList>
    </citation>
    <scope>NUCLEOTIDE SEQUENCE</scope>
    <source>
        <strain evidence="8">Schooner1</strain>
    </source>
</reference>
<dbReference type="PANTHER" id="PTHR12827:SF3">
    <property type="entry name" value="ANAPHASE-PROMOTING COMPLEX SUBUNIT 1"/>
    <property type="match status" value="1"/>
</dbReference>
<dbReference type="Pfam" id="PF00480">
    <property type="entry name" value="ROK"/>
    <property type="match status" value="1"/>
</dbReference>
<name>A0ABQ8Y191_9EUKA</name>
<gene>
    <name evidence="8" type="ORF">M0813_26439</name>
</gene>
<comment type="similarity">
    <text evidence="1">Belongs to the APC1 family.</text>
</comment>
<evidence type="ECO:0000256" key="3">
    <source>
        <dbReference type="ARBA" id="ARBA00022737"/>
    </source>
</evidence>
<evidence type="ECO:0000313" key="9">
    <source>
        <dbReference type="Proteomes" id="UP001150062"/>
    </source>
</evidence>
<proteinExistence type="inferred from homology"/>
<evidence type="ECO:0000256" key="1">
    <source>
        <dbReference type="ARBA" id="ARBA00010547"/>
    </source>
</evidence>
<evidence type="ECO:0000256" key="2">
    <source>
        <dbReference type="ARBA" id="ARBA00022618"/>
    </source>
</evidence>
<keyword evidence="5" id="KW-0131">Cell cycle</keyword>
<dbReference type="InterPro" id="IPR000600">
    <property type="entry name" value="ROK"/>
</dbReference>
<evidence type="ECO:0000313" key="8">
    <source>
        <dbReference type="EMBL" id="KAJ6237962.1"/>
    </source>
</evidence>
<comment type="caution">
    <text evidence="8">The sequence shown here is derived from an EMBL/GenBank/DDBJ whole genome shotgun (WGS) entry which is preliminary data.</text>
</comment>
<feature type="compositionally biased region" description="Acidic residues" evidence="6">
    <location>
        <begin position="150"/>
        <end position="168"/>
    </location>
</feature>
<dbReference type="PANTHER" id="PTHR12827">
    <property type="entry name" value="MEIOTIC CHECKPOINT REGULATOR TSG24 FAMILY MEMBER"/>
    <property type="match status" value="1"/>
</dbReference>
<keyword evidence="2" id="KW-0132">Cell division</keyword>
<organism evidence="8 9">
    <name type="scientific">Anaeramoeba flamelloides</name>
    <dbReference type="NCBI Taxonomy" id="1746091"/>
    <lineage>
        <taxon>Eukaryota</taxon>
        <taxon>Metamonada</taxon>
        <taxon>Anaeramoebidae</taxon>
        <taxon>Anaeramoeba</taxon>
    </lineage>
</organism>
<dbReference type="Proteomes" id="UP001150062">
    <property type="component" value="Unassembled WGS sequence"/>
</dbReference>
<evidence type="ECO:0000256" key="6">
    <source>
        <dbReference type="SAM" id="MobiDB-lite"/>
    </source>
</evidence>
<dbReference type="EMBL" id="JAOAOG010000235">
    <property type="protein sequence ID" value="KAJ6237962.1"/>
    <property type="molecule type" value="Genomic_DNA"/>
</dbReference>
<accession>A0ABQ8Y191</accession>
<dbReference type="Gene3D" id="3.30.420.40">
    <property type="match status" value="2"/>
</dbReference>
<sequence>MDQTVTKTLSIHVPAFLSQQSNQFTISSRIRSAAILGLGLVYMKSAHRRTSEVLINELSNVSRNSNLEDRESLALSIGLSFGLVTLGQGYSAFGLSDLKITQKLLNFVKGGRKSNKLNILKRLKIYNKSINNSSNFKNMGNNNGTLFNDEYNDGYDDDDDDNNDDDDQGFNNGEQDLQYSTQKINLIHEGEVINVDTCAPGAILALGLMFLKTNNQILAQKLDVPHTNFLIKGIRYDFLYLRILVKNIILWDDIKPQKQWIQNQIPANLLKALNENEKLNFGHFPDLDSLQMTKISIIAGACFALSLKFAGSQNEEIKKILINYLIQFIKFKKQFKSQSENIEMYLNTIALSLSVIMSGSGDLECFRLFRKLHKRKSIDISYGNHMAIHLAIGFLFLGHGKYTFGNSNKAVAALIISCYPIFPKNTRDNRYHLQAFRHLYVLAIEPRCLQTFDVDSGKIVSIPFKLKLNNSSETNSLIENNTPCLIPNLNSIKNIKLCSQDYWPISINIKKIFQNSKKNPLSLINRVFVKSKKIQNRSQLKKKSNLIFNLTNFFNTQKLNNQLFFNYLNIKPIWWDNLFNSILLHSNQTQNINSFKLYLQILQIFKSINIINNDNNNNNNNDMLIDNCNGNNVDHFLNLWNLSGTTFVATIAKAHPTNIIEQKEFPTLTPHKTVSAINDWLGKFDFQALGIASFGPVDLDKKSKTYGHITTTPKPNWGYFDIIGAFKKFGVPIGFETDVNAAAMGEFAYGGHGNINSCAYVTAGTGIGVGAICDGKPVHGLMHPELGHCYSPRAENEYEKFKGTCPRHSSCLEGMCNAGAISHRLNIHPSKLPQVSDDHEIWDIVSHYFSHLCTTITLSYSPNVIILGGGVFKREILYDKIRKKTSQLLNGYVGKKEILDNIDSYIVPPKYRSLCGAVGSLELARIVFEQSLH</sequence>
<evidence type="ECO:0000256" key="4">
    <source>
        <dbReference type="ARBA" id="ARBA00022776"/>
    </source>
</evidence>
<dbReference type="InterPro" id="IPR011989">
    <property type="entry name" value="ARM-like"/>
</dbReference>
<dbReference type="SUPFAM" id="SSF53067">
    <property type="entry name" value="Actin-like ATPase domain"/>
    <property type="match status" value="1"/>
</dbReference>
<dbReference type="CDD" id="cd24067">
    <property type="entry name" value="ASKHA_NBD_ROK_BsFRK-like"/>
    <property type="match status" value="1"/>
</dbReference>
<evidence type="ECO:0000259" key="7">
    <source>
        <dbReference type="Pfam" id="PF21282"/>
    </source>
</evidence>
<dbReference type="Pfam" id="PF21282">
    <property type="entry name" value="APC1_3rd"/>
    <property type="match status" value="1"/>
</dbReference>
<keyword evidence="4" id="KW-0498">Mitosis</keyword>
<keyword evidence="9" id="KW-1185">Reference proteome</keyword>
<dbReference type="InterPro" id="IPR048971">
    <property type="entry name" value="Apc1_3rd"/>
</dbReference>
<protein>
    <submittedName>
        <fullName evidence="8">Meiotic checkpoint regulator tsg24 family member</fullName>
    </submittedName>
</protein>
<dbReference type="InterPro" id="IPR024990">
    <property type="entry name" value="Apc1"/>
</dbReference>
<feature type="domain" description="Anaphase-promoting complex subunit 1 beta-sandwich" evidence="7">
    <location>
        <begin position="447"/>
        <end position="531"/>
    </location>
</feature>
<evidence type="ECO:0000256" key="5">
    <source>
        <dbReference type="ARBA" id="ARBA00023306"/>
    </source>
</evidence>
<feature type="region of interest" description="Disordered" evidence="6">
    <location>
        <begin position="147"/>
        <end position="174"/>
    </location>
</feature>
<keyword evidence="3" id="KW-0677">Repeat</keyword>
<dbReference type="Gene3D" id="1.25.10.10">
    <property type="entry name" value="Leucine-rich Repeat Variant"/>
    <property type="match status" value="2"/>
</dbReference>